<feature type="signal peptide" evidence="4">
    <location>
        <begin position="1"/>
        <end position="26"/>
    </location>
</feature>
<evidence type="ECO:0000259" key="6">
    <source>
        <dbReference type="SMART" id="SM01360"/>
    </source>
</evidence>
<accession>A0A1Y1QGA6</accession>
<dbReference type="SMART" id="SM01360">
    <property type="entry name" value="A2M"/>
    <property type="match status" value="1"/>
</dbReference>
<dbReference type="SUPFAM" id="SSF48239">
    <property type="entry name" value="Terpenoid cyclases/Protein prenyltransferases"/>
    <property type="match status" value="1"/>
</dbReference>
<dbReference type="Pfam" id="PF17970">
    <property type="entry name" value="bMG1"/>
    <property type="match status" value="1"/>
</dbReference>
<dbReference type="PANTHER" id="PTHR40094:SF1">
    <property type="entry name" value="UBIQUITIN DOMAIN-CONTAINING PROTEIN"/>
    <property type="match status" value="1"/>
</dbReference>
<keyword evidence="2 4" id="KW-0732">Signal</keyword>
<evidence type="ECO:0000256" key="4">
    <source>
        <dbReference type="SAM" id="SignalP"/>
    </source>
</evidence>
<dbReference type="InterPro" id="IPR040639">
    <property type="entry name" value="A2MG_MG1"/>
</dbReference>
<proteinExistence type="inferred from homology"/>
<dbReference type="GO" id="GO:0004866">
    <property type="term" value="F:endopeptidase inhibitor activity"/>
    <property type="evidence" value="ECO:0007669"/>
    <property type="project" value="UniProtKB-UniRule"/>
</dbReference>
<dbReference type="Pfam" id="PF01835">
    <property type="entry name" value="MG2"/>
    <property type="match status" value="1"/>
</dbReference>
<dbReference type="Pfam" id="PF07703">
    <property type="entry name" value="A2M_BRD"/>
    <property type="match status" value="1"/>
</dbReference>
<keyword evidence="3" id="KW-0472">Membrane</keyword>
<keyword evidence="3" id="KW-1003">Cell membrane</keyword>
<dbReference type="SMART" id="SM01359">
    <property type="entry name" value="A2M_N_2"/>
    <property type="match status" value="1"/>
</dbReference>
<dbReference type="InterPro" id="IPR049122">
    <property type="entry name" value="A2MG_CUB"/>
</dbReference>
<evidence type="ECO:0000259" key="5">
    <source>
        <dbReference type="SMART" id="SM01359"/>
    </source>
</evidence>
<dbReference type="InterPro" id="IPR041462">
    <property type="entry name" value="Bact_A2M_MG6"/>
</dbReference>
<dbReference type="InterPro" id="IPR008930">
    <property type="entry name" value="Terpenoid_cyclase/PrenylTrfase"/>
</dbReference>
<dbReference type="InterPro" id="IPR041203">
    <property type="entry name" value="Bact_A2M_MG5"/>
</dbReference>
<name>A0A1Y1QGA6_9GAMM</name>
<dbReference type="Pfam" id="PF17962">
    <property type="entry name" value="bMG6"/>
    <property type="match status" value="1"/>
</dbReference>
<evidence type="ECO:0000256" key="3">
    <source>
        <dbReference type="PIRNR" id="PIRNR038980"/>
    </source>
</evidence>
<dbReference type="InterPro" id="IPR021868">
    <property type="entry name" value="Alpha_2_Macroglob_MG3"/>
</dbReference>
<dbReference type="InterPro" id="IPR041246">
    <property type="entry name" value="Bact_MG10"/>
</dbReference>
<feature type="chain" id="PRO_5012643617" description="Alpha-2-macroglobulin" evidence="4">
    <location>
        <begin position="27"/>
        <end position="1622"/>
    </location>
</feature>
<evidence type="ECO:0000256" key="2">
    <source>
        <dbReference type="ARBA" id="ARBA00022729"/>
    </source>
</evidence>
<comment type="similarity">
    <text evidence="1">Belongs to the protease inhibitor I39 (alpha-2-macroglobulin) family. Bacterial alpha-2-macroglobulin subfamily.</text>
</comment>
<dbReference type="Gene3D" id="1.50.10.20">
    <property type="match status" value="1"/>
</dbReference>
<evidence type="ECO:0000313" key="7">
    <source>
        <dbReference type="EMBL" id="OQX04999.1"/>
    </source>
</evidence>
<reference evidence="7 8" key="1">
    <citation type="submission" date="2017-01" db="EMBL/GenBank/DDBJ databases">
        <title>Novel large sulfur bacteria in the metagenomes of groundwater-fed chemosynthetic microbial mats in the Lake Huron basin.</title>
        <authorList>
            <person name="Sharrar A.M."/>
            <person name="Flood B.E."/>
            <person name="Bailey J.V."/>
            <person name="Jones D.S."/>
            <person name="Biddanda B."/>
            <person name="Ruberg S.A."/>
            <person name="Marcus D.N."/>
            <person name="Dick G.J."/>
        </authorList>
    </citation>
    <scope>NUCLEOTIDE SEQUENCE [LARGE SCALE GENOMIC DNA]</scope>
    <source>
        <strain evidence="7">A8</strain>
    </source>
</reference>
<dbReference type="CDD" id="cd02891">
    <property type="entry name" value="A2M_like"/>
    <property type="match status" value="1"/>
</dbReference>
<comment type="function">
    <text evidence="3">Protects the bacterial cell from host peptidases.</text>
</comment>
<dbReference type="Proteomes" id="UP000192491">
    <property type="component" value="Unassembled WGS sequence"/>
</dbReference>
<dbReference type="Gene3D" id="2.60.40.1930">
    <property type="match status" value="1"/>
</dbReference>
<organism evidence="7 8">
    <name type="scientific">Thiothrix lacustris</name>
    <dbReference type="NCBI Taxonomy" id="525917"/>
    <lineage>
        <taxon>Bacteria</taxon>
        <taxon>Pseudomonadati</taxon>
        <taxon>Pseudomonadota</taxon>
        <taxon>Gammaproteobacteria</taxon>
        <taxon>Thiotrichales</taxon>
        <taxon>Thiotrichaceae</taxon>
        <taxon>Thiothrix</taxon>
    </lineage>
</organism>
<dbReference type="InterPro" id="IPR051802">
    <property type="entry name" value="YfhM-like"/>
</dbReference>
<dbReference type="PIRSF" id="PIRSF038980">
    <property type="entry name" value="A2M_bac"/>
    <property type="match status" value="1"/>
</dbReference>
<dbReference type="EMBL" id="MTEJ01000310">
    <property type="protein sequence ID" value="OQX04999.1"/>
    <property type="molecule type" value="Genomic_DNA"/>
</dbReference>
<dbReference type="InterPro" id="IPR001599">
    <property type="entry name" value="Macroglobln_a2"/>
</dbReference>
<keyword evidence="3" id="KW-0646">Protease inhibitor</keyword>
<dbReference type="Pfam" id="PF17973">
    <property type="entry name" value="bMG10"/>
    <property type="match status" value="1"/>
</dbReference>
<dbReference type="Pfam" id="PF00207">
    <property type="entry name" value="A2M"/>
    <property type="match status" value="1"/>
</dbReference>
<gene>
    <name evidence="7" type="ORF">BWK73_34750</name>
</gene>
<sequence>MSCRIHRWFVPLLALLISAWFPVLQASEAAQQAIPTYTNEERLTQMLLVDITERLLDGQPALAITFSQDLEPTTDFNAFITLTRDGKAVAGQWQLAQEPRRLYFSNIQPETQYQVQIRPGIVSNNNVPLMQPVNQLVTTRAIQPAFDFSSRGSILPATLHGGLPISVVNVPEVDLEFLRVQPEKLAEVLKRIRLGDRLRQWHLEDIHPLAQSVFSQRYATNAKQNARTSLVIPLRNIEALATPGVYFAVMRQPGRFNEAAYRISPFVVTNIGLHVRLYPRGLEVFAHALDSGKPLADVALQLHGDKESSQQRSDENGHVSFMHRPQGDLLLTAMRDGQFAFLDLRDAPLDLAEYPVQGLADRALAPFFYSSRDWMRPGETLDFSLLLRDRDGYPLAMDRAQLRIVRPDGKVWTEEALTASYPKLGLFEYALTLPETALNGEWSAEVRLNPQDAQPAARLAFRVESFLPERMKLALTSENKHLANAEKWLVAVQGDYLHGVPARGNAFSAVRTAQLNRHPLRGFETYYFGDPADAQWLGRVNLPALILNETGGAFLEVPPFAGKVNSPLTLGVEGQLQEPGGRSAHQALEANFWPEQSLVGIDPLFDDDGVASNSEARFSLVRVNAAGQPSVGTRPLAVTLVREQREYLAEYHATQGWQRRALVTHYPMIQQKISLDAQARGNVVFAVQSGHYRLEVEDAETGLKAVYPFQAGWEEAETTMQRPDQITLTLDKSSYRVGEQARLHITPPLAGEAIVAVEGESMLWSQHVSLPSTGTSISIPLEKAWNRHDLYVTVTAFHPLSKAQNQQPSRSFGAMFLPLERAERQLKVTLETDDKWLPEQTASVTLKVDNLAKQSAVVTLAAVDADVLQATGFKTPDPFAFYFAQHAYGVKVHDAYGHLIKGGEGAIAEPIVTGSESASSAQALNVALPAQSVAVFSKAVAFDSAGVARIDVPLPAFEGRLRLMAVVATTDRFGSAQREVQVASPVTLQVSAPAFLASGDRGVVTVGLRNTTDTTQVVQLKMTADSRLDLTPELYEVVLERGQAQQWRVPVLPRQTLGVGNVNVMLTGTTFRTQRQVPVALRPAFAEKHVSQRRELKPGESWVLDASTLQGFAPEGVQAHLSLAPTPVLPLRSVVQRLLQLPAVGLEQHISRAWLTLLLDDKASQRLGLESLTTTERDVQVNAAVLRLAMEQLDSGGFSLWNGREDTPEDDWLTPYAVDFLLDAKARGIKLPSGLLERAARQLVAQLSVAAPSVETRYAFSEIPAHLDFATRAYALYVLSRHDKQMVALSQLQAMYDKEKGSAQAGLPLVHLGLALNALGDAKRGAEAIAKGLAVVRDDKLYAGDYGSSLRDEAAMLHLLLRNKVPIAQQASRVTQLTDALHNRTTLSSQELLFTSLLGLQLQAAGGEAWQAQLVVSNQETLLSGKGMQAQALSAEALQFGVKLTATGKQSVFVNLAVDGYPSTIPALDSDPIEVMREWYTMQGQRVAPETIKVGDLLLTQLTVRSDVAVNDALVVDMLPAGFEIENTVLGDYDSLASLPLEGSERTVAELFKGTRPHSEVLGKDRYLAALSLQAKVRYRLFYRVRVVAAGDAMIPPPRVDSLYRPAINGVGLAGGKLSIPP</sequence>
<dbReference type="Pfam" id="PF11974">
    <property type="entry name" value="bMG3"/>
    <property type="match status" value="1"/>
</dbReference>
<protein>
    <recommendedName>
        <fullName evidence="3">Alpha-2-macroglobulin</fullName>
    </recommendedName>
</protein>
<evidence type="ECO:0000256" key="1">
    <source>
        <dbReference type="ARBA" id="ARBA00010556"/>
    </source>
</evidence>
<feature type="domain" description="Alpha-2-macroglobulin" evidence="6">
    <location>
        <begin position="933"/>
        <end position="1022"/>
    </location>
</feature>
<dbReference type="Pfam" id="PF17972">
    <property type="entry name" value="bMG5"/>
    <property type="match status" value="1"/>
</dbReference>
<comment type="caution">
    <text evidence="7">The sequence shown here is derived from an EMBL/GenBank/DDBJ whole genome shotgun (WGS) entry which is preliminary data.</text>
</comment>
<dbReference type="Pfam" id="PF21142">
    <property type="entry name" value="A2M_bMG2"/>
    <property type="match status" value="1"/>
</dbReference>
<evidence type="ECO:0000313" key="8">
    <source>
        <dbReference type="Proteomes" id="UP000192491"/>
    </source>
</evidence>
<dbReference type="InterPro" id="IPR049120">
    <property type="entry name" value="A2M_bMG2"/>
</dbReference>
<dbReference type="InterPro" id="IPR002890">
    <property type="entry name" value="MG2"/>
</dbReference>
<dbReference type="InterPro" id="IPR011625">
    <property type="entry name" value="A2M_N_BRD"/>
</dbReference>
<feature type="domain" description="Alpha-2-macroglobulin bait region" evidence="5">
    <location>
        <begin position="726"/>
        <end position="870"/>
    </location>
</feature>
<dbReference type="InterPro" id="IPR026284">
    <property type="entry name" value="A2MG_proteobact"/>
</dbReference>
<dbReference type="PANTHER" id="PTHR40094">
    <property type="entry name" value="ALPHA-2-MACROGLOBULIN HOMOLOG"/>
    <property type="match status" value="1"/>
</dbReference>
<dbReference type="Pfam" id="PF21765">
    <property type="entry name" value="CUB_A2MG"/>
    <property type="match status" value="1"/>
</dbReference>